<keyword evidence="4" id="KW-0255">Endonuclease</keyword>
<reference evidence="7" key="1">
    <citation type="journal article" date="2019" name="Sci. Rep.">
        <title>Draft genome of Tanacetum cinerariifolium, the natural source of mosquito coil.</title>
        <authorList>
            <person name="Yamashiro T."/>
            <person name="Shiraishi A."/>
            <person name="Satake H."/>
            <person name="Nakayama K."/>
        </authorList>
    </citation>
    <scope>NUCLEOTIDE SEQUENCE</scope>
</reference>
<dbReference type="GO" id="GO:0015074">
    <property type="term" value="P:DNA integration"/>
    <property type="evidence" value="ECO:0007669"/>
    <property type="project" value="InterPro"/>
</dbReference>
<evidence type="ECO:0000256" key="4">
    <source>
        <dbReference type="ARBA" id="ARBA00022759"/>
    </source>
</evidence>
<dbReference type="Gene3D" id="3.30.420.10">
    <property type="entry name" value="Ribonuclease H-like superfamily/Ribonuclease H"/>
    <property type="match status" value="1"/>
</dbReference>
<dbReference type="InterPro" id="IPR012337">
    <property type="entry name" value="RNaseH-like_sf"/>
</dbReference>
<dbReference type="InterPro" id="IPR036397">
    <property type="entry name" value="RNaseH_sf"/>
</dbReference>
<keyword evidence="1" id="KW-0808">Transferase</keyword>
<keyword evidence="5" id="KW-0511">Multifunctional enzyme</keyword>
<protein>
    <recommendedName>
        <fullName evidence="6">Integrase catalytic domain-containing protein</fullName>
    </recommendedName>
</protein>
<evidence type="ECO:0000256" key="3">
    <source>
        <dbReference type="ARBA" id="ARBA00022722"/>
    </source>
</evidence>
<dbReference type="FunFam" id="3.30.70.270:FF:000020">
    <property type="entry name" value="Transposon Tf2-6 polyprotein-like Protein"/>
    <property type="match status" value="1"/>
</dbReference>
<dbReference type="AlphaFoldDB" id="A0A6L2KDX0"/>
<gene>
    <name evidence="7" type="ORF">Tci_018938</name>
</gene>
<evidence type="ECO:0000259" key="6">
    <source>
        <dbReference type="PROSITE" id="PS50994"/>
    </source>
</evidence>
<sequence length="1181" mass="134181">MSTRSSVRNLFPPLDNPELTIRRRSCANPTLLNNFEMATKGNGDPPVPDLRTMEELCQPSLNGRGGPIAPIAFQETNFGLKNDMIQQVKNSCQFHGLLSDDANKHLDKFLHVTQSIKFDRFPRNSINTFEKMAKMFLGKYFPPSMVTKLINEITNFRQRPDESLFEAWERYKLSINRCPNHNMLPVTQIDTFYNGLTLRHRDIINAAAGGTFMKRRPEECYVLIENMTAHHNDWDTSAQRSESSSSITSFSDPEIIALKDEMAKITKNLMRPPLATQNVYAAGAYQVGNSYQPQGTLPGNTVTNPKEDFKGITTRSGTAYQGPIIPTTSSSLSKVVECKTEVAKDMVHPTNNGSTKDVQPLIVQTETSMLNSEPIVAPIIEHVVAPVIWPDHQNLLTNKDKLYELARTSLNEHCSVVLLKKLSEKLGDPGKFLIPCDFPGMDECLALADLGASINLMPLSVWNKLSLPELSPTCMTLKLLDRSISRPVRVAKDVFVKVGMFHFPADFVVIDFDADPRVPLILERSFLNTGRALIDVFKRELTLRVGKEAITFNLYQTSRYSANYNDMTANQIDVIDKAYEEYSQEVLGFSDVIASGNPTPYYDPIVSTSSPTLTLFGDGDFLFEEVDSFLALEDGNYLPQVRKELKIYEDKNDKSSIDEPLEVEHKDLPSHLEYAFLEGDDKLTIVMAKDLSDEEKTTIIKHQRRVNPKIHDVIKKEVLKLLDAGLIYLISDSPWVSLLHCVPKKSGFTVVENEESELILTRLVTRWREKSHFMVKEGIGLDHNISKNEIEVDKAKVDVIAKLTHPTTVKGIRSFLSHVGFYRRFIQDFSKIVRLMTRLLEKDTMFFFFIECVEAFQTLKRNVTEAPILIAPDWNLPFELMCDASDFAIGVSSGGVFTARKPLTFSKLATIDPPGDIMARTTPPKRERFRNEMRCLKIPSKFEKFSTFEASISWGRSRLHEGTNIYSWPFGTPRAIISNRGTHFCNDQFTKVMLKYGVTHHLTTAYHPQTSGQVEVSNCGLKRILERTVGENRASWSNKLDDALWAFQHKSYWALKHANFDLQTAGDHRKVQLNELNKLRDQAYENSLIYKEKTKRIHDSNIKDRVFNVGDRVLLFNSRQKIFSGKLKTRWDWVKLSDPKQALLGRHPMNSWILKTCAKGFVLQSSLPQLHLGIIYPNLID</sequence>
<dbReference type="Gene3D" id="3.30.70.270">
    <property type="match status" value="1"/>
</dbReference>
<accession>A0A6L2KDX0</accession>
<keyword evidence="2" id="KW-0548">Nucleotidyltransferase</keyword>
<dbReference type="InterPro" id="IPR050951">
    <property type="entry name" value="Retrovirus_Pol_polyprotein"/>
</dbReference>
<feature type="domain" description="Integrase catalytic" evidence="6">
    <location>
        <begin position="971"/>
        <end position="1025"/>
    </location>
</feature>
<keyword evidence="3" id="KW-0540">Nuclease</keyword>
<dbReference type="GO" id="GO:0016779">
    <property type="term" value="F:nucleotidyltransferase activity"/>
    <property type="evidence" value="ECO:0007669"/>
    <property type="project" value="UniProtKB-KW"/>
</dbReference>
<dbReference type="EMBL" id="BKCJ010002201">
    <property type="protein sequence ID" value="GEU46960.1"/>
    <property type="molecule type" value="Genomic_DNA"/>
</dbReference>
<dbReference type="Pfam" id="PF17919">
    <property type="entry name" value="RT_RNaseH_2"/>
    <property type="match status" value="1"/>
</dbReference>
<dbReference type="Gene3D" id="2.40.70.10">
    <property type="entry name" value="Acid Proteases"/>
    <property type="match status" value="1"/>
</dbReference>
<dbReference type="Gene3D" id="3.10.10.10">
    <property type="entry name" value="HIV Type 1 Reverse Transcriptase, subunit A, domain 1"/>
    <property type="match status" value="1"/>
</dbReference>
<keyword evidence="4" id="KW-0378">Hydrolase</keyword>
<evidence type="ECO:0000256" key="2">
    <source>
        <dbReference type="ARBA" id="ARBA00022695"/>
    </source>
</evidence>
<dbReference type="InterPro" id="IPR021109">
    <property type="entry name" value="Peptidase_aspartic_dom_sf"/>
</dbReference>
<evidence type="ECO:0000256" key="1">
    <source>
        <dbReference type="ARBA" id="ARBA00022679"/>
    </source>
</evidence>
<dbReference type="InterPro" id="IPR001584">
    <property type="entry name" value="Integrase_cat-core"/>
</dbReference>
<dbReference type="CDD" id="cd00303">
    <property type="entry name" value="retropepsin_like"/>
    <property type="match status" value="1"/>
</dbReference>
<dbReference type="InterPro" id="IPR043502">
    <property type="entry name" value="DNA/RNA_pol_sf"/>
</dbReference>
<dbReference type="GO" id="GO:0004519">
    <property type="term" value="F:endonuclease activity"/>
    <property type="evidence" value="ECO:0007669"/>
    <property type="project" value="UniProtKB-KW"/>
</dbReference>
<dbReference type="InterPro" id="IPR005162">
    <property type="entry name" value="Retrotrans_gag_dom"/>
</dbReference>
<name>A0A6L2KDX0_TANCI</name>
<dbReference type="InterPro" id="IPR043128">
    <property type="entry name" value="Rev_trsase/Diguanyl_cyclase"/>
</dbReference>
<proteinExistence type="predicted"/>
<dbReference type="SUPFAM" id="SSF56672">
    <property type="entry name" value="DNA/RNA polymerases"/>
    <property type="match status" value="1"/>
</dbReference>
<dbReference type="InterPro" id="IPR041577">
    <property type="entry name" value="RT_RNaseH_2"/>
</dbReference>
<dbReference type="GO" id="GO:0003676">
    <property type="term" value="F:nucleic acid binding"/>
    <property type="evidence" value="ECO:0007669"/>
    <property type="project" value="InterPro"/>
</dbReference>
<comment type="caution">
    <text evidence="7">The sequence shown here is derived from an EMBL/GenBank/DDBJ whole genome shotgun (WGS) entry which is preliminary data.</text>
</comment>
<dbReference type="Pfam" id="PF03732">
    <property type="entry name" value="Retrotrans_gag"/>
    <property type="match status" value="1"/>
</dbReference>
<dbReference type="PANTHER" id="PTHR37984:SF5">
    <property type="entry name" value="PROTEIN NYNRIN-LIKE"/>
    <property type="match status" value="1"/>
</dbReference>
<dbReference type="PANTHER" id="PTHR37984">
    <property type="entry name" value="PROTEIN CBG26694"/>
    <property type="match status" value="1"/>
</dbReference>
<evidence type="ECO:0000313" key="7">
    <source>
        <dbReference type="EMBL" id="GEU46960.1"/>
    </source>
</evidence>
<evidence type="ECO:0000256" key="5">
    <source>
        <dbReference type="ARBA" id="ARBA00023268"/>
    </source>
</evidence>
<dbReference type="SUPFAM" id="SSF53098">
    <property type="entry name" value="Ribonuclease H-like"/>
    <property type="match status" value="1"/>
</dbReference>
<dbReference type="PROSITE" id="PS50994">
    <property type="entry name" value="INTEGRASE"/>
    <property type="match status" value="1"/>
</dbReference>
<organism evidence="7">
    <name type="scientific">Tanacetum cinerariifolium</name>
    <name type="common">Dalmatian daisy</name>
    <name type="synonym">Chrysanthemum cinerariifolium</name>
    <dbReference type="NCBI Taxonomy" id="118510"/>
    <lineage>
        <taxon>Eukaryota</taxon>
        <taxon>Viridiplantae</taxon>
        <taxon>Streptophyta</taxon>
        <taxon>Embryophyta</taxon>
        <taxon>Tracheophyta</taxon>
        <taxon>Spermatophyta</taxon>
        <taxon>Magnoliopsida</taxon>
        <taxon>eudicotyledons</taxon>
        <taxon>Gunneridae</taxon>
        <taxon>Pentapetalae</taxon>
        <taxon>asterids</taxon>
        <taxon>campanulids</taxon>
        <taxon>Asterales</taxon>
        <taxon>Asteraceae</taxon>
        <taxon>Asteroideae</taxon>
        <taxon>Anthemideae</taxon>
        <taxon>Anthemidinae</taxon>
        <taxon>Tanacetum</taxon>
    </lineage>
</organism>